<sequence length="114" mass="12980">MTYDFDRTDRMYAHPHYSRVHFGGPHTPLLLTSVKPMGETYSDSLEIGMAISLRPIYAYVQRFAASISALYLSVTLPRSMYDINSQQIARVTDSTVFVVCLFVMNSLTNDIFSR</sequence>
<organism evidence="1 2">
    <name type="scientific">Thermosporothrix hazakensis</name>
    <dbReference type="NCBI Taxonomy" id="644383"/>
    <lineage>
        <taxon>Bacteria</taxon>
        <taxon>Bacillati</taxon>
        <taxon>Chloroflexota</taxon>
        <taxon>Ktedonobacteria</taxon>
        <taxon>Ktedonobacterales</taxon>
        <taxon>Thermosporotrichaceae</taxon>
        <taxon>Thermosporothrix</taxon>
    </lineage>
</organism>
<reference evidence="1 2" key="1">
    <citation type="submission" date="2018-06" db="EMBL/GenBank/DDBJ databases">
        <title>Genomic Encyclopedia of Archaeal and Bacterial Type Strains, Phase II (KMG-II): from individual species to whole genera.</title>
        <authorList>
            <person name="Goeker M."/>
        </authorList>
    </citation>
    <scope>NUCLEOTIDE SEQUENCE [LARGE SCALE GENOMIC DNA]</scope>
    <source>
        <strain evidence="1 2">ATCC BAA-1881</strain>
    </source>
</reference>
<gene>
    <name evidence="1" type="ORF">EI42_02201</name>
</gene>
<keyword evidence="2" id="KW-1185">Reference proteome</keyword>
<evidence type="ECO:0000313" key="2">
    <source>
        <dbReference type="Proteomes" id="UP000248806"/>
    </source>
</evidence>
<evidence type="ECO:0000313" key="1">
    <source>
        <dbReference type="EMBL" id="PZW31104.1"/>
    </source>
</evidence>
<dbReference type="EMBL" id="QKUF01000006">
    <property type="protein sequence ID" value="PZW31104.1"/>
    <property type="molecule type" value="Genomic_DNA"/>
</dbReference>
<protein>
    <submittedName>
        <fullName evidence="1">Uncharacterized protein</fullName>
    </submittedName>
</protein>
<accession>A0A326U7J0</accession>
<proteinExistence type="predicted"/>
<comment type="caution">
    <text evidence="1">The sequence shown here is derived from an EMBL/GenBank/DDBJ whole genome shotgun (WGS) entry which is preliminary data.</text>
</comment>
<dbReference type="AlphaFoldDB" id="A0A326U7J0"/>
<dbReference type="Proteomes" id="UP000248806">
    <property type="component" value="Unassembled WGS sequence"/>
</dbReference>
<name>A0A326U7J0_THEHA</name>